<protein>
    <submittedName>
        <fullName evidence="3">Uncharacterized protein DUF3857</fullName>
    </submittedName>
</protein>
<dbReference type="InterPro" id="IPR024618">
    <property type="entry name" value="DUF3857"/>
</dbReference>
<dbReference type="RefSeq" id="WP_133575107.1">
    <property type="nucleotide sequence ID" value="NZ_SNYC01000003.1"/>
</dbReference>
<evidence type="ECO:0000313" key="4">
    <source>
        <dbReference type="Proteomes" id="UP000295620"/>
    </source>
</evidence>
<feature type="signal peptide" evidence="1">
    <location>
        <begin position="1"/>
        <end position="21"/>
    </location>
</feature>
<evidence type="ECO:0000256" key="1">
    <source>
        <dbReference type="SAM" id="SignalP"/>
    </source>
</evidence>
<dbReference type="OrthoDB" id="98874at2"/>
<feature type="domain" description="DUF3857" evidence="2">
    <location>
        <begin position="68"/>
        <end position="196"/>
    </location>
</feature>
<accession>A0A4R6SZL3</accession>
<reference evidence="3 4" key="1">
    <citation type="submission" date="2019-03" db="EMBL/GenBank/DDBJ databases">
        <title>Genomic Encyclopedia of Archaeal and Bacterial Type Strains, Phase II (KMG-II): from individual species to whole genera.</title>
        <authorList>
            <person name="Goeker M."/>
        </authorList>
    </citation>
    <scope>NUCLEOTIDE SEQUENCE [LARGE SCALE GENOMIC DNA]</scope>
    <source>
        <strain evidence="3 4">DSM 19035</strain>
    </source>
</reference>
<dbReference type="EMBL" id="SNYC01000003">
    <property type="protein sequence ID" value="TDQ12094.1"/>
    <property type="molecule type" value="Genomic_DNA"/>
</dbReference>
<gene>
    <name evidence="3" type="ORF">ATK78_1225</name>
</gene>
<organism evidence="3 4">
    <name type="scientific">Pedobacter metabolipauper</name>
    <dbReference type="NCBI Taxonomy" id="425513"/>
    <lineage>
        <taxon>Bacteria</taxon>
        <taxon>Pseudomonadati</taxon>
        <taxon>Bacteroidota</taxon>
        <taxon>Sphingobacteriia</taxon>
        <taxon>Sphingobacteriales</taxon>
        <taxon>Sphingobacteriaceae</taxon>
        <taxon>Pedobacter</taxon>
    </lineage>
</organism>
<dbReference type="AlphaFoldDB" id="A0A4R6SZL3"/>
<dbReference type="Gene3D" id="3.10.620.30">
    <property type="match status" value="1"/>
</dbReference>
<sequence>MSIKFLPLSLLILAISMSAGAQNFKYGEISYDDLLFKKSSLDSTANAVVLKEYGFANMLKDQITGELSVVFEYHVRIKILNKDGYKHGSIAIPLRSFNSNSFEVIDKLKGVTSSYTNGEVIKTDLNPKDVVVEKLSKYKTVTKFNLPNLIDGSIIEYSYILYSPDIFNFRQWVFQSDIPKLESKYIASLPRLYKYAVSIQGSLQINAPEAKVIANCVSVNGRPVSCLQLTYEMKDIPPFVEDEYLSAASNFRSSVNFELSEYVVPNRTQRSIENTWKDFDRDLVKDKSFGLQMKETDLFKSHIPGVIPGASNHLDKARLIYAYIKKSIKSNGSREIYSNSSIKKAMELHSGNVGDINLALIAALTSAGLDAEAVILSTREHGLVHDVYPVSSDFNYVLAKVNVDGKSYLLDASEPLLPFGLIPFQCLNGKGRVIGLTKPSYWYDLQANQKESTTYTLSGAIGQDGKVKGSLTVHSLGYAALDARKKITSAVSAADYLKEINEHHPNINLSSHRVKNLDSLDLPLVETFDVAIDNFEHLYFNGLHKNPFISDKRTYPIDAGVAKDQNWLLSIKLPDNYVPESLPADVLIHLPNDGGKYTAKHSFQDHILSANAGLQMDKIIYNPEDYMAVKAFFEKVILSQKTNFAFKKTN</sequence>
<feature type="chain" id="PRO_5020614085" evidence="1">
    <location>
        <begin position="22"/>
        <end position="650"/>
    </location>
</feature>
<name>A0A4R6SZL3_9SPHI</name>
<keyword evidence="4" id="KW-1185">Reference proteome</keyword>
<proteinExistence type="predicted"/>
<comment type="caution">
    <text evidence="3">The sequence shown here is derived from an EMBL/GenBank/DDBJ whole genome shotgun (WGS) entry which is preliminary data.</text>
</comment>
<evidence type="ECO:0000313" key="3">
    <source>
        <dbReference type="EMBL" id="TDQ12094.1"/>
    </source>
</evidence>
<keyword evidence="1" id="KW-0732">Signal</keyword>
<dbReference type="Pfam" id="PF12969">
    <property type="entry name" value="DUF3857"/>
    <property type="match status" value="1"/>
</dbReference>
<dbReference type="Proteomes" id="UP000295620">
    <property type="component" value="Unassembled WGS sequence"/>
</dbReference>
<dbReference type="Gene3D" id="2.60.40.3140">
    <property type="match status" value="1"/>
</dbReference>
<evidence type="ECO:0000259" key="2">
    <source>
        <dbReference type="Pfam" id="PF12969"/>
    </source>
</evidence>
<dbReference type="Gene3D" id="2.60.120.1130">
    <property type="match status" value="1"/>
</dbReference>